<dbReference type="Proteomes" id="UP001377168">
    <property type="component" value="Unassembled WGS sequence"/>
</dbReference>
<keyword evidence="2" id="KW-1185">Reference proteome</keyword>
<sequence>MVIQSVPSRRHVIADDLRKQISTGHIKASERLPSEAQLASHYTVSTPTLRSALAGLQGENIHDKGNFVCHPLRRITYVGGGRMLDARTTADAALRVSPHHQGPGAWASDRSAEGGGKQPLTEFSCLSREGVEARLADLRPPLAEVQETVSVRLPTSEELATLRISSSLAALAITRVAADTTGRGLPGNRANAVFTIHHATGEEGAEG</sequence>
<organism evidence="1 2">
    <name type="scientific">Streptomyces achmelvichensis</name>
    <dbReference type="NCBI Taxonomy" id="3134111"/>
    <lineage>
        <taxon>Bacteria</taxon>
        <taxon>Bacillati</taxon>
        <taxon>Actinomycetota</taxon>
        <taxon>Actinomycetes</taxon>
        <taxon>Kitasatosporales</taxon>
        <taxon>Streptomycetaceae</taxon>
        <taxon>Streptomyces</taxon>
    </lineage>
</organism>
<protein>
    <submittedName>
        <fullName evidence="1">GntR family transcriptional regulator</fullName>
    </submittedName>
</protein>
<reference evidence="1" key="1">
    <citation type="submission" date="2024-03" db="EMBL/GenBank/DDBJ databases">
        <title>Novel Streptomyces species of biotechnological and ecological value are a feature of Machair soil.</title>
        <authorList>
            <person name="Prole J.R."/>
            <person name="Goodfellow M."/>
            <person name="Allenby N."/>
            <person name="Ward A.C."/>
        </authorList>
    </citation>
    <scope>NUCLEOTIDE SEQUENCE</scope>
    <source>
        <strain evidence="1">MS2.AVA.5</strain>
    </source>
</reference>
<proteinExistence type="predicted"/>
<comment type="caution">
    <text evidence="1">The sequence shown here is derived from an EMBL/GenBank/DDBJ whole genome shotgun (WGS) entry which is preliminary data.</text>
</comment>
<gene>
    <name evidence="1" type="ORF">WKI67_00875</name>
</gene>
<dbReference type="EMBL" id="JBBKAJ010000003">
    <property type="protein sequence ID" value="MEJ8632049.1"/>
    <property type="molecule type" value="Genomic_DNA"/>
</dbReference>
<evidence type="ECO:0000313" key="2">
    <source>
        <dbReference type="Proteomes" id="UP001377168"/>
    </source>
</evidence>
<evidence type="ECO:0000313" key="1">
    <source>
        <dbReference type="EMBL" id="MEJ8632049.1"/>
    </source>
</evidence>
<accession>A0ACC6PL02</accession>
<name>A0ACC6PL02_9ACTN</name>